<accession>A0A1G7TVC0</accession>
<dbReference type="Proteomes" id="UP000182284">
    <property type="component" value="Unassembled WGS sequence"/>
</dbReference>
<evidence type="ECO:0000313" key="1">
    <source>
        <dbReference type="EMBL" id="SDG38440.1"/>
    </source>
</evidence>
<organism evidence="1 2">
    <name type="scientific">Celeribacter baekdonensis</name>
    <dbReference type="NCBI Taxonomy" id="875171"/>
    <lineage>
        <taxon>Bacteria</taxon>
        <taxon>Pseudomonadati</taxon>
        <taxon>Pseudomonadota</taxon>
        <taxon>Alphaproteobacteria</taxon>
        <taxon>Rhodobacterales</taxon>
        <taxon>Roseobacteraceae</taxon>
        <taxon>Celeribacter</taxon>
    </lineage>
</organism>
<reference evidence="1 2" key="1">
    <citation type="submission" date="2016-10" db="EMBL/GenBank/DDBJ databases">
        <authorList>
            <person name="de Groot N.N."/>
        </authorList>
    </citation>
    <scope>NUCLEOTIDE SEQUENCE [LARGE SCALE GENOMIC DNA]</scope>
    <source>
        <strain evidence="1 2">DSM 27375</strain>
    </source>
</reference>
<proteinExistence type="predicted"/>
<sequence>MDIETRLNYIWQARKSDRDISEEDRALVRDMFWGDLEHQFDAGLYAYALLFDCDDQGLQRYRTAFEYFRENDIFDQRAAAAITAVCNYWHSARYFEPELRAVMQEWPWEEEATVCTAAIIYFATLTFDTKSQERLNFLKKIAFDLYGSMEITDDDFLKDIVISACYGVRTNYRRLRQTIHTKEDLLGFKFQ</sequence>
<name>A0A1G7TVC0_9RHOB</name>
<protein>
    <submittedName>
        <fullName evidence="1">Uncharacterized protein</fullName>
    </submittedName>
</protein>
<gene>
    <name evidence="1" type="ORF">SAMN04488117_11862</name>
</gene>
<dbReference type="RefSeq" id="WP_074647232.1">
    <property type="nucleotide sequence ID" value="NZ_FNBL01000018.1"/>
</dbReference>
<dbReference type="OrthoDB" id="7880434at2"/>
<dbReference type="EMBL" id="FNBL01000018">
    <property type="protein sequence ID" value="SDG38440.1"/>
    <property type="molecule type" value="Genomic_DNA"/>
</dbReference>
<evidence type="ECO:0000313" key="2">
    <source>
        <dbReference type="Proteomes" id="UP000182284"/>
    </source>
</evidence>
<dbReference type="AlphaFoldDB" id="A0A1G7TVC0"/>